<dbReference type="Proteomes" id="UP000255326">
    <property type="component" value="Unassembled WGS sequence"/>
</dbReference>
<feature type="site" description="Important for substrate specificity" evidence="6">
    <location>
        <position position="12"/>
    </location>
</feature>
<dbReference type="GO" id="GO:0009117">
    <property type="term" value="P:nucleotide metabolic process"/>
    <property type="evidence" value="ECO:0007669"/>
    <property type="project" value="UniProtKB-KW"/>
</dbReference>
<comment type="caution">
    <text evidence="7">The sequence shown here is derived from an EMBL/GenBank/DDBJ whole genome shotgun (WGS) entry which is preliminary data.</text>
</comment>
<dbReference type="EMBL" id="QQAY01000003">
    <property type="protein sequence ID" value="RDI44151.1"/>
    <property type="molecule type" value="Genomic_DNA"/>
</dbReference>
<keyword evidence="8" id="KW-1185">Reference proteome</keyword>
<dbReference type="Gene3D" id="3.90.950.10">
    <property type="match status" value="1"/>
</dbReference>
<evidence type="ECO:0000256" key="1">
    <source>
        <dbReference type="ARBA" id="ARBA00001968"/>
    </source>
</evidence>
<dbReference type="OrthoDB" id="9807767at2"/>
<evidence type="ECO:0000256" key="4">
    <source>
        <dbReference type="ARBA" id="ARBA00022801"/>
    </source>
</evidence>
<dbReference type="CDD" id="cd00555">
    <property type="entry name" value="Maf"/>
    <property type="match status" value="1"/>
</dbReference>
<dbReference type="FunFam" id="3.90.950.10:FF:000005">
    <property type="entry name" value="7-methyl-GTP pyrophosphatase"/>
    <property type="match status" value="1"/>
</dbReference>
<dbReference type="GO" id="GO:0036221">
    <property type="term" value="F:UTP diphosphatase activity"/>
    <property type="evidence" value="ECO:0007669"/>
    <property type="project" value="RHEA"/>
</dbReference>
<dbReference type="PIRSF" id="PIRSF006305">
    <property type="entry name" value="Maf"/>
    <property type="match status" value="1"/>
</dbReference>
<comment type="catalytic activity">
    <reaction evidence="6">
        <text>UTP + H2O = UMP + diphosphate + H(+)</text>
        <dbReference type="Rhea" id="RHEA:29395"/>
        <dbReference type="ChEBI" id="CHEBI:15377"/>
        <dbReference type="ChEBI" id="CHEBI:15378"/>
        <dbReference type="ChEBI" id="CHEBI:33019"/>
        <dbReference type="ChEBI" id="CHEBI:46398"/>
        <dbReference type="ChEBI" id="CHEBI:57865"/>
        <dbReference type="EC" id="3.6.1.9"/>
    </reaction>
</comment>
<dbReference type="GO" id="GO:0036218">
    <property type="term" value="F:dTTP diphosphatase activity"/>
    <property type="evidence" value="ECO:0007669"/>
    <property type="project" value="RHEA"/>
</dbReference>
<dbReference type="Pfam" id="PF02545">
    <property type="entry name" value="Maf"/>
    <property type="match status" value="1"/>
</dbReference>
<evidence type="ECO:0000313" key="8">
    <source>
        <dbReference type="Proteomes" id="UP000255326"/>
    </source>
</evidence>
<sequence length="188" mass="20650">MNRLILASGSPRRKELLQKLQVPFDIFPSDADENLPEGIAPDKAVLLLAERKAKTVAESFPEDIVIGSDTVVALGDEILGKPLDSDDAKSTLKKLSGRTHSVFTGVSIIKDGEPQSFFEKTDVTFWALTDEEINRYIETGEPFDKAGSYGIQGYGSLFVKEIKGDYYSVVGLPVSRLYRELKSAGLSF</sequence>
<reference evidence="7 8" key="1">
    <citation type="submission" date="2018-07" db="EMBL/GenBank/DDBJ databases">
        <title>Genomic Encyclopedia of Type Strains, Phase IV (KMG-IV): sequencing the most valuable type-strain genomes for metagenomic binning, comparative biology and taxonomic classification.</title>
        <authorList>
            <person name="Goeker M."/>
        </authorList>
    </citation>
    <scope>NUCLEOTIDE SEQUENCE [LARGE SCALE GENOMIC DNA]</scope>
    <source>
        <strain evidence="7 8">DSM 25281</strain>
    </source>
</reference>
<evidence type="ECO:0000313" key="7">
    <source>
        <dbReference type="EMBL" id="RDI44151.1"/>
    </source>
</evidence>
<dbReference type="EC" id="3.6.1.9" evidence="6"/>
<dbReference type="PANTHER" id="PTHR43213">
    <property type="entry name" value="BIFUNCTIONAL DTTP/UTP PYROPHOSPHATASE/METHYLTRANSFERASE PROTEIN-RELATED"/>
    <property type="match status" value="1"/>
</dbReference>
<comment type="similarity">
    <text evidence="6">Belongs to the Maf family. YhdE subfamily.</text>
</comment>
<organism evidence="7 8">
    <name type="scientific">Falsibacillus pallidus</name>
    <dbReference type="NCBI Taxonomy" id="493781"/>
    <lineage>
        <taxon>Bacteria</taxon>
        <taxon>Bacillati</taxon>
        <taxon>Bacillota</taxon>
        <taxon>Bacilli</taxon>
        <taxon>Bacillales</taxon>
        <taxon>Bacillaceae</taxon>
        <taxon>Falsibacillus</taxon>
    </lineage>
</organism>
<feature type="site" description="Important for substrate specificity" evidence="6">
    <location>
        <position position="152"/>
    </location>
</feature>
<comment type="subcellular location">
    <subcellularLocation>
        <location evidence="2 6">Cytoplasm</location>
    </subcellularLocation>
</comment>
<proteinExistence type="inferred from homology"/>
<accession>A0A370GKF6</accession>
<dbReference type="HAMAP" id="MF_00528">
    <property type="entry name" value="Maf"/>
    <property type="match status" value="1"/>
</dbReference>
<dbReference type="NCBIfam" id="TIGR00172">
    <property type="entry name" value="maf"/>
    <property type="match status" value="1"/>
</dbReference>
<dbReference type="AlphaFoldDB" id="A0A370GKF6"/>
<feature type="active site" description="Proton acceptor" evidence="6">
    <location>
        <position position="69"/>
    </location>
</feature>
<comment type="function">
    <text evidence="6">Nucleoside triphosphate pyrophosphatase that hydrolyzes dTTP and UTP. May have a dual role in cell division arrest and in preventing the incorporation of modified nucleotides into cellular nucleic acids.</text>
</comment>
<protein>
    <recommendedName>
        <fullName evidence="6">dTTP/UTP pyrophosphatase</fullName>
        <shortName evidence="6">dTTPase/UTPase</shortName>
        <ecNumber evidence="6">3.6.1.9</ecNumber>
    </recommendedName>
    <alternativeName>
        <fullName evidence="6">Nucleoside triphosphate pyrophosphatase</fullName>
    </alternativeName>
    <alternativeName>
        <fullName evidence="6">Nucleotide pyrophosphatase</fullName>
        <shortName evidence="6">Nucleotide PPase</shortName>
    </alternativeName>
</protein>
<dbReference type="SUPFAM" id="SSF52972">
    <property type="entry name" value="ITPase-like"/>
    <property type="match status" value="1"/>
</dbReference>
<feature type="site" description="Important for substrate specificity" evidence="6">
    <location>
        <position position="70"/>
    </location>
</feature>
<name>A0A370GKF6_9BACI</name>
<evidence type="ECO:0000256" key="2">
    <source>
        <dbReference type="ARBA" id="ARBA00004496"/>
    </source>
</evidence>
<keyword evidence="5 6" id="KW-0546">Nucleotide metabolism</keyword>
<keyword evidence="3 6" id="KW-0963">Cytoplasm</keyword>
<dbReference type="InterPro" id="IPR003697">
    <property type="entry name" value="Maf-like"/>
</dbReference>
<dbReference type="PANTHER" id="PTHR43213:SF5">
    <property type="entry name" value="BIFUNCTIONAL DTTP_UTP PYROPHOSPHATASE_METHYLTRANSFERASE PROTEIN-RELATED"/>
    <property type="match status" value="1"/>
</dbReference>
<dbReference type="RefSeq" id="WP_114745032.1">
    <property type="nucleotide sequence ID" value="NZ_QQAY01000003.1"/>
</dbReference>
<evidence type="ECO:0000256" key="6">
    <source>
        <dbReference type="HAMAP-Rule" id="MF_00528"/>
    </source>
</evidence>
<keyword evidence="4 6" id="KW-0378">Hydrolase</keyword>
<comment type="catalytic activity">
    <reaction evidence="6">
        <text>dTTP + H2O = dTMP + diphosphate + H(+)</text>
        <dbReference type="Rhea" id="RHEA:28534"/>
        <dbReference type="ChEBI" id="CHEBI:15377"/>
        <dbReference type="ChEBI" id="CHEBI:15378"/>
        <dbReference type="ChEBI" id="CHEBI:33019"/>
        <dbReference type="ChEBI" id="CHEBI:37568"/>
        <dbReference type="ChEBI" id="CHEBI:63528"/>
        <dbReference type="EC" id="3.6.1.9"/>
    </reaction>
</comment>
<comment type="caution">
    <text evidence="6">Lacks conserved residue(s) required for the propagation of feature annotation.</text>
</comment>
<evidence type="ECO:0000256" key="3">
    <source>
        <dbReference type="ARBA" id="ARBA00022490"/>
    </source>
</evidence>
<dbReference type="GO" id="GO:0005737">
    <property type="term" value="C:cytoplasm"/>
    <property type="evidence" value="ECO:0007669"/>
    <property type="project" value="UniProtKB-SubCell"/>
</dbReference>
<gene>
    <name evidence="7" type="ORF">DFR59_103217</name>
</gene>
<evidence type="ECO:0000256" key="5">
    <source>
        <dbReference type="ARBA" id="ARBA00023080"/>
    </source>
</evidence>
<comment type="cofactor">
    <cofactor evidence="1 6">
        <name>a divalent metal cation</name>
        <dbReference type="ChEBI" id="CHEBI:60240"/>
    </cofactor>
</comment>
<dbReference type="InterPro" id="IPR029001">
    <property type="entry name" value="ITPase-like_fam"/>
</dbReference>